<evidence type="ECO:0000313" key="2">
    <source>
        <dbReference type="Proteomes" id="UP001176940"/>
    </source>
</evidence>
<evidence type="ECO:0000313" key="1">
    <source>
        <dbReference type="EMBL" id="CAJ0920759.1"/>
    </source>
</evidence>
<name>A0ABN9KU88_9NEOB</name>
<sequence>MKDWNTDGALESPNGITRVLSSSSRLFTVVAQEKGSSEAEAAAVARVRTWQEGWSIHLMGSKLKRSGRVGKQKLLRTFEEVCKTGKPNSNQAWFFLRACGSFMPETALVERTEVATNIWTKLKDLGVELNVSHYNTLLDVYIQNEHVFSPH</sequence>
<comment type="caution">
    <text evidence="1">The sequence shown here is derived from an EMBL/GenBank/DDBJ whole genome shotgun (WGS) entry which is preliminary data.</text>
</comment>
<dbReference type="Proteomes" id="UP001176940">
    <property type="component" value="Unassembled WGS sequence"/>
</dbReference>
<proteinExistence type="predicted"/>
<protein>
    <submittedName>
        <fullName evidence="1">Uncharacterized protein</fullName>
    </submittedName>
</protein>
<dbReference type="PANTHER" id="PTHR46669">
    <property type="entry name" value="LEUCINE-RICH PPR MOTIF-CONTAINING PROTEIN, MITOCHONDRIAL"/>
    <property type="match status" value="1"/>
</dbReference>
<dbReference type="InterPro" id="IPR033490">
    <property type="entry name" value="LRP130"/>
</dbReference>
<dbReference type="PANTHER" id="PTHR46669:SF1">
    <property type="entry name" value="LEUCINE-RICH PPR MOTIF-CONTAINING PROTEIN, MITOCHONDRIAL"/>
    <property type="match status" value="1"/>
</dbReference>
<keyword evidence="2" id="KW-1185">Reference proteome</keyword>
<dbReference type="EMBL" id="CAUEEQ010001758">
    <property type="protein sequence ID" value="CAJ0920759.1"/>
    <property type="molecule type" value="Genomic_DNA"/>
</dbReference>
<reference evidence="1" key="1">
    <citation type="submission" date="2023-07" db="EMBL/GenBank/DDBJ databases">
        <authorList>
            <person name="Stuckert A."/>
        </authorList>
    </citation>
    <scope>NUCLEOTIDE SEQUENCE</scope>
</reference>
<accession>A0ABN9KU88</accession>
<organism evidence="1 2">
    <name type="scientific">Ranitomeya imitator</name>
    <name type="common">mimic poison frog</name>
    <dbReference type="NCBI Taxonomy" id="111125"/>
    <lineage>
        <taxon>Eukaryota</taxon>
        <taxon>Metazoa</taxon>
        <taxon>Chordata</taxon>
        <taxon>Craniata</taxon>
        <taxon>Vertebrata</taxon>
        <taxon>Euteleostomi</taxon>
        <taxon>Amphibia</taxon>
        <taxon>Batrachia</taxon>
        <taxon>Anura</taxon>
        <taxon>Neobatrachia</taxon>
        <taxon>Hyloidea</taxon>
        <taxon>Dendrobatidae</taxon>
        <taxon>Dendrobatinae</taxon>
        <taxon>Ranitomeya</taxon>
    </lineage>
</organism>
<gene>
    <name evidence="1" type="ORF">RIMI_LOCUS1360305</name>
</gene>